<keyword evidence="5" id="KW-0472">Membrane</keyword>
<evidence type="ECO:0000256" key="5">
    <source>
        <dbReference type="SAM" id="Phobius"/>
    </source>
</evidence>
<dbReference type="InterPro" id="IPR002142">
    <property type="entry name" value="Peptidase_S49"/>
</dbReference>
<keyword evidence="8" id="KW-1185">Reference proteome</keyword>
<gene>
    <name evidence="7" type="ORF">SAMN05444272_0223</name>
</gene>
<feature type="domain" description="Peptidase S49" evidence="6">
    <location>
        <begin position="107"/>
        <end position="258"/>
    </location>
</feature>
<evidence type="ECO:0000256" key="2">
    <source>
        <dbReference type="ARBA" id="ARBA00022670"/>
    </source>
</evidence>
<dbReference type="Proteomes" id="UP000186002">
    <property type="component" value="Unassembled WGS sequence"/>
</dbReference>
<evidence type="ECO:0000256" key="3">
    <source>
        <dbReference type="ARBA" id="ARBA00022801"/>
    </source>
</evidence>
<keyword evidence="2 7" id="KW-0645">Protease</keyword>
<evidence type="ECO:0000313" key="7">
    <source>
        <dbReference type="EMBL" id="SHL29192.1"/>
    </source>
</evidence>
<dbReference type="Gene3D" id="3.90.226.10">
    <property type="entry name" value="2-enoyl-CoA Hydratase, Chain A, domain 1"/>
    <property type="match status" value="2"/>
</dbReference>
<dbReference type="STRING" id="735517.SAMN05444272_0223"/>
<dbReference type="GO" id="GO:0006508">
    <property type="term" value="P:proteolysis"/>
    <property type="evidence" value="ECO:0007669"/>
    <property type="project" value="UniProtKB-KW"/>
</dbReference>
<keyword evidence="4" id="KW-0720">Serine protease</keyword>
<accession>A0A1M6ZFC8</accession>
<dbReference type="SUPFAM" id="SSF52096">
    <property type="entry name" value="ClpP/crotonase"/>
    <property type="match status" value="1"/>
</dbReference>
<sequence length="335" mass="36028">MSVDADYLVDRRRIRRKLTFWRVAAFVILVVALIGCILAVSNFGETSKRSAHIARLPINGVILDNRDQLKLIEKLGKTASVKGVIVSINSPGGSTTGGETLYNALRDLSTKKPVVAEIRTVGASAGYMIALASDHIVARYNSITGSIGVLFQFGNAAKLMETLGLEMDAVKSTPLKAEPDFYSPASEEAKGVLRDLVMDSFDWFVALVAERRNLAPEEARRLADGRIYSGHAASQNGLIDAIGGEETAIAWLTDEKGVEKDLPVLDWTVEEDRNNLPLSVKMSQAIGFGVAEGLFEQVGGAKRLISPAFTLDGLVSVWQAPGADQEKSLGRGGGR</sequence>
<dbReference type="AlphaFoldDB" id="A0A1M6ZFC8"/>
<name>A0A1M6ZFC8_9HYPH</name>
<proteinExistence type="inferred from homology"/>
<evidence type="ECO:0000256" key="4">
    <source>
        <dbReference type="ARBA" id="ARBA00022825"/>
    </source>
</evidence>
<dbReference type="PANTHER" id="PTHR42987">
    <property type="entry name" value="PEPTIDASE S49"/>
    <property type="match status" value="1"/>
</dbReference>
<keyword evidence="3" id="KW-0378">Hydrolase</keyword>
<evidence type="ECO:0000259" key="6">
    <source>
        <dbReference type="Pfam" id="PF01343"/>
    </source>
</evidence>
<protein>
    <submittedName>
        <fullName evidence="7">Protease-4</fullName>
    </submittedName>
</protein>
<dbReference type="InterPro" id="IPR004635">
    <property type="entry name" value="Pept_S49_SppA"/>
</dbReference>
<keyword evidence="5" id="KW-1133">Transmembrane helix</keyword>
<organism evidence="7 8">
    <name type="scientific">Roseibium suaedae</name>
    <dbReference type="NCBI Taxonomy" id="735517"/>
    <lineage>
        <taxon>Bacteria</taxon>
        <taxon>Pseudomonadati</taxon>
        <taxon>Pseudomonadota</taxon>
        <taxon>Alphaproteobacteria</taxon>
        <taxon>Hyphomicrobiales</taxon>
        <taxon>Stappiaceae</taxon>
        <taxon>Roseibium</taxon>
    </lineage>
</organism>
<dbReference type="InterPro" id="IPR047272">
    <property type="entry name" value="S49_SppA_C"/>
</dbReference>
<dbReference type="CDD" id="cd07023">
    <property type="entry name" value="S49_Sppa_N_C"/>
    <property type="match status" value="1"/>
</dbReference>
<dbReference type="EMBL" id="FRBW01000001">
    <property type="protein sequence ID" value="SHL29192.1"/>
    <property type="molecule type" value="Genomic_DNA"/>
</dbReference>
<dbReference type="Pfam" id="PF01343">
    <property type="entry name" value="Peptidase_S49"/>
    <property type="match status" value="1"/>
</dbReference>
<dbReference type="NCBIfam" id="TIGR00706">
    <property type="entry name" value="SppA_dom"/>
    <property type="match status" value="1"/>
</dbReference>
<keyword evidence="5" id="KW-0812">Transmembrane</keyword>
<evidence type="ECO:0000313" key="8">
    <source>
        <dbReference type="Proteomes" id="UP000186002"/>
    </source>
</evidence>
<comment type="similarity">
    <text evidence="1">Belongs to the peptidase S49 family.</text>
</comment>
<dbReference type="PANTHER" id="PTHR42987:SF6">
    <property type="entry name" value="PROTEINASE IV"/>
    <property type="match status" value="1"/>
</dbReference>
<evidence type="ECO:0000256" key="1">
    <source>
        <dbReference type="ARBA" id="ARBA00008683"/>
    </source>
</evidence>
<dbReference type="GO" id="GO:0008236">
    <property type="term" value="F:serine-type peptidase activity"/>
    <property type="evidence" value="ECO:0007669"/>
    <property type="project" value="UniProtKB-KW"/>
</dbReference>
<dbReference type="RefSeq" id="WP_073007710.1">
    <property type="nucleotide sequence ID" value="NZ_FRBW01000001.1"/>
</dbReference>
<dbReference type="InterPro" id="IPR029045">
    <property type="entry name" value="ClpP/crotonase-like_dom_sf"/>
</dbReference>
<dbReference type="OrthoDB" id="9764363at2"/>
<reference evidence="7 8" key="1">
    <citation type="submission" date="2016-11" db="EMBL/GenBank/DDBJ databases">
        <authorList>
            <person name="Jaros S."/>
            <person name="Januszkiewicz K."/>
            <person name="Wedrychowicz H."/>
        </authorList>
    </citation>
    <scope>NUCLEOTIDE SEQUENCE [LARGE SCALE GENOMIC DNA]</scope>
    <source>
        <strain evidence="7 8">DSM 22153</strain>
    </source>
</reference>
<feature type="transmembrane region" description="Helical" evidence="5">
    <location>
        <begin position="20"/>
        <end position="40"/>
    </location>
</feature>